<organism evidence="2 3">
    <name type="scientific">Paenochrobactrum gallinarii</name>
    <dbReference type="NCBI Taxonomy" id="643673"/>
    <lineage>
        <taxon>Bacteria</taxon>
        <taxon>Pseudomonadati</taxon>
        <taxon>Pseudomonadota</taxon>
        <taxon>Alphaproteobacteria</taxon>
        <taxon>Hyphomicrobiales</taxon>
        <taxon>Brucellaceae</taxon>
        <taxon>Paenochrobactrum</taxon>
    </lineage>
</organism>
<evidence type="ECO:0000256" key="1">
    <source>
        <dbReference type="SAM" id="MobiDB-lite"/>
    </source>
</evidence>
<evidence type="ECO:0000313" key="3">
    <source>
        <dbReference type="Proteomes" id="UP000555393"/>
    </source>
</evidence>
<comment type="caution">
    <text evidence="2">The sequence shown here is derived from an EMBL/GenBank/DDBJ whole genome shotgun (WGS) entry which is preliminary data.</text>
</comment>
<sequence>MMDAKANNSSAAQAAQSIASANSPDITNNALSLGLTGDSIGLI</sequence>
<dbReference type="EMBL" id="JACIIU010000010">
    <property type="protein sequence ID" value="MBB6261647.1"/>
    <property type="molecule type" value="Genomic_DNA"/>
</dbReference>
<dbReference type="AlphaFoldDB" id="A0A841LYS2"/>
<evidence type="ECO:0000313" key="2">
    <source>
        <dbReference type="EMBL" id="MBB6261647.1"/>
    </source>
</evidence>
<dbReference type="RefSeq" id="WP_281383605.1">
    <property type="nucleotide sequence ID" value="NZ_JACIIU010000010.1"/>
</dbReference>
<feature type="compositionally biased region" description="Low complexity" evidence="1">
    <location>
        <begin position="1"/>
        <end position="23"/>
    </location>
</feature>
<protein>
    <submittedName>
        <fullName evidence="2">Uncharacterized protein</fullName>
    </submittedName>
</protein>
<feature type="region of interest" description="Disordered" evidence="1">
    <location>
        <begin position="1"/>
        <end position="43"/>
    </location>
</feature>
<gene>
    <name evidence="2" type="ORF">FHS77_002206</name>
</gene>
<dbReference type="Proteomes" id="UP000555393">
    <property type="component" value="Unassembled WGS sequence"/>
</dbReference>
<keyword evidence="3" id="KW-1185">Reference proteome</keyword>
<name>A0A841LYS2_9HYPH</name>
<reference evidence="2 3" key="1">
    <citation type="submission" date="2020-08" db="EMBL/GenBank/DDBJ databases">
        <title>Genomic Encyclopedia of Type Strains, Phase IV (KMG-IV): sequencing the most valuable type-strain genomes for metagenomic binning, comparative biology and taxonomic classification.</title>
        <authorList>
            <person name="Goeker M."/>
        </authorList>
    </citation>
    <scope>NUCLEOTIDE SEQUENCE [LARGE SCALE GENOMIC DNA]</scope>
    <source>
        <strain evidence="2 3">DSM 22336</strain>
    </source>
</reference>
<accession>A0A841LYS2</accession>
<proteinExistence type="predicted"/>